<dbReference type="AlphaFoldDB" id="A0A087W1L3"/>
<accession>A0A087W1L3</accession>
<protein>
    <submittedName>
        <fullName evidence="1">Expressed protein</fullName>
    </submittedName>
</protein>
<proteinExistence type="predicted"/>
<name>A0A087W1L3_ECHMU</name>
<evidence type="ECO:0000313" key="1">
    <source>
        <dbReference type="EMBL" id="CDI98406.1"/>
    </source>
</evidence>
<evidence type="ECO:0000313" key="2">
    <source>
        <dbReference type="Proteomes" id="UP000017246"/>
    </source>
</evidence>
<dbReference type="EMBL" id="LN902844">
    <property type="protein sequence ID" value="CDI98406.1"/>
    <property type="molecule type" value="Genomic_DNA"/>
</dbReference>
<gene>
    <name evidence="1" type="ORF">EmuJ_000225600</name>
</gene>
<organism evidence="1 2">
    <name type="scientific">Echinococcus multilocularis</name>
    <name type="common">Fox tapeworm</name>
    <dbReference type="NCBI Taxonomy" id="6211"/>
    <lineage>
        <taxon>Eukaryota</taxon>
        <taxon>Metazoa</taxon>
        <taxon>Spiralia</taxon>
        <taxon>Lophotrochozoa</taxon>
        <taxon>Platyhelminthes</taxon>
        <taxon>Cestoda</taxon>
        <taxon>Eucestoda</taxon>
        <taxon>Cyclophyllidea</taxon>
        <taxon>Taeniidae</taxon>
        <taxon>Echinococcus</taxon>
    </lineage>
</organism>
<dbReference type="Proteomes" id="UP000017246">
    <property type="component" value="Unassembled WGS sequence"/>
</dbReference>
<reference evidence="1" key="2">
    <citation type="submission" date="2015-11" db="EMBL/GenBank/DDBJ databases">
        <authorList>
            <person name="Zhang Y."/>
            <person name="Guo Z."/>
        </authorList>
    </citation>
    <scope>NUCLEOTIDE SEQUENCE</scope>
</reference>
<sequence length="57" mass="6764">MGKGVKEESRRVDYHLIIAFRDFPEGKRRHTTRAAHVHSAQRRYLGYWHGRRPAHPA</sequence>
<keyword evidence="2" id="KW-1185">Reference proteome</keyword>
<reference evidence="1" key="1">
    <citation type="journal article" date="2013" name="Nature">
        <title>The genomes of four tapeworm species reveal adaptations to parasitism.</title>
        <authorList>
            <person name="Tsai I.J."/>
            <person name="Zarowiecki M."/>
            <person name="Holroyd N."/>
            <person name="Garciarrubio A."/>
            <person name="Sanchez-Flores A."/>
            <person name="Brooks K.L."/>
            <person name="Tracey A."/>
            <person name="Bobes R.J."/>
            <person name="Fragoso G."/>
            <person name="Sciutto E."/>
            <person name="Aslett M."/>
            <person name="Beasley H."/>
            <person name="Bennett H.M."/>
            <person name="Cai J."/>
            <person name="Camicia F."/>
            <person name="Clark R."/>
            <person name="Cucher M."/>
            <person name="De Silva N."/>
            <person name="Day T.A."/>
            <person name="Deplazes P."/>
            <person name="Estrada K."/>
            <person name="Fernandez C."/>
            <person name="Holland P.W."/>
            <person name="Hou J."/>
            <person name="Hu S."/>
            <person name="Huckvale T."/>
            <person name="Hung S.S."/>
            <person name="Kamenetzky L."/>
            <person name="Keane J.A."/>
            <person name="Kiss F."/>
            <person name="Koziol U."/>
            <person name="Lambert O."/>
            <person name="Liu K."/>
            <person name="Luo X."/>
            <person name="Luo Y."/>
            <person name="Macchiaroli N."/>
            <person name="Nichol S."/>
            <person name="Paps J."/>
            <person name="Parkinson J."/>
            <person name="Pouchkina-Stantcheva N."/>
            <person name="Riddiford N."/>
            <person name="Rosenzvit M."/>
            <person name="Salinas G."/>
            <person name="Wasmuth J.D."/>
            <person name="Zamanian M."/>
            <person name="Zheng Y."/>
            <person name="Cai X."/>
            <person name="Soberon X."/>
            <person name="Olson P.D."/>
            <person name="Laclette J.P."/>
            <person name="Brehm K."/>
            <person name="Berriman M."/>
            <person name="Garciarrubio A."/>
            <person name="Bobes R.J."/>
            <person name="Fragoso G."/>
            <person name="Sanchez-Flores A."/>
            <person name="Estrada K."/>
            <person name="Cevallos M.A."/>
            <person name="Morett E."/>
            <person name="Gonzalez V."/>
            <person name="Portillo T."/>
            <person name="Ochoa-Leyva A."/>
            <person name="Jose M.V."/>
            <person name="Sciutto E."/>
            <person name="Landa A."/>
            <person name="Jimenez L."/>
            <person name="Valdes V."/>
            <person name="Carrero J.C."/>
            <person name="Larralde C."/>
            <person name="Morales-Montor J."/>
            <person name="Limon-Lason J."/>
            <person name="Soberon X."/>
            <person name="Laclette J.P."/>
        </authorList>
    </citation>
    <scope>NUCLEOTIDE SEQUENCE [LARGE SCALE GENOMIC DNA]</scope>
</reference>